<comment type="similarity">
    <text evidence="5">Belongs to the class-III pyridoxal-phosphate-dependent aminotransferase family. ArgD subfamily.</text>
</comment>
<comment type="subcellular location">
    <subcellularLocation>
        <location evidence="5">Cytoplasm</location>
    </subcellularLocation>
</comment>
<dbReference type="InterPro" id="IPR015421">
    <property type="entry name" value="PyrdxlP-dep_Trfase_major"/>
</dbReference>
<proteinExistence type="inferred from homology"/>
<dbReference type="EC" id="2.6.1.11" evidence="5"/>
<dbReference type="InterPro" id="IPR004636">
    <property type="entry name" value="AcOrn/SuccOrn_fam"/>
</dbReference>
<accession>A0A1G6QQ46</accession>
<evidence type="ECO:0000313" key="7">
    <source>
        <dbReference type="Proteomes" id="UP000199387"/>
    </source>
</evidence>
<dbReference type="STRING" id="1236220.SAMN04488112_12326"/>
<dbReference type="FunFam" id="3.40.640.10:FF:000004">
    <property type="entry name" value="Acetylornithine aminotransferase"/>
    <property type="match status" value="1"/>
</dbReference>
<feature type="binding site" evidence="5">
    <location>
        <begin position="212"/>
        <end position="215"/>
    </location>
    <ligand>
        <name>pyridoxal 5'-phosphate</name>
        <dbReference type="ChEBI" id="CHEBI:597326"/>
    </ligand>
</feature>
<dbReference type="SUPFAM" id="SSF53383">
    <property type="entry name" value="PLP-dependent transferases"/>
    <property type="match status" value="1"/>
</dbReference>
<dbReference type="PANTHER" id="PTHR11986:SF79">
    <property type="entry name" value="ACETYLORNITHINE AMINOTRANSFERASE, MITOCHONDRIAL"/>
    <property type="match status" value="1"/>
</dbReference>
<feature type="binding site" evidence="5">
    <location>
        <position position="127"/>
    </location>
    <ligand>
        <name>pyridoxal 5'-phosphate</name>
        <dbReference type="ChEBI" id="CHEBI:597326"/>
    </ligand>
</feature>
<evidence type="ECO:0000256" key="4">
    <source>
        <dbReference type="ARBA" id="ARBA00022898"/>
    </source>
</evidence>
<keyword evidence="3 5" id="KW-0808">Transferase</keyword>
<dbReference type="AlphaFoldDB" id="A0A1G6QQ46"/>
<dbReference type="NCBIfam" id="TIGR00707">
    <property type="entry name" value="argD"/>
    <property type="match status" value="1"/>
</dbReference>
<dbReference type="HAMAP" id="MF_01107">
    <property type="entry name" value="ArgD_aminotrans_3"/>
    <property type="match status" value="1"/>
</dbReference>
<keyword evidence="5" id="KW-0963">Cytoplasm</keyword>
<comment type="pathway">
    <text evidence="5">Amino-acid biosynthesis; L-arginine biosynthesis; N(2)-acetyl-L-ornithine from L-glutamate: step 4/4.</text>
</comment>
<dbReference type="Pfam" id="PF00202">
    <property type="entry name" value="Aminotran_3"/>
    <property type="match status" value="1"/>
</dbReference>
<organism evidence="6 7">
    <name type="scientific">Melghirimyces thermohalophilus</name>
    <dbReference type="NCBI Taxonomy" id="1236220"/>
    <lineage>
        <taxon>Bacteria</taxon>
        <taxon>Bacillati</taxon>
        <taxon>Bacillota</taxon>
        <taxon>Bacilli</taxon>
        <taxon>Bacillales</taxon>
        <taxon>Thermoactinomycetaceae</taxon>
        <taxon>Melghirimyces</taxon>
    </lineage>
</organism>
<evidence type="ECO:0000313" key="6">
    <source>
        <dbReference type="EMBL" id="SDC94532.1"/>
    </source>
</evidence>
<evidence type="ECO:0000256" key="5">
    <source>
        <dbReference type="HAMAP-Rule" id="MF_01107"/>
    </source>
</evidence>
<dbReference type="PANTHER" id="PTHR11986">
    <property type="entry name" value="AMINOTRANSFERASE CLASS III"/>
    <property type="match status" value="1"/>
</dbReference>
<reference evidence="6 7" key="1">
    <citation type="submission" date="2016-10" db="EMBL/GenBank/DDBJ databases">
        <authorList>
            <person name="de Groot N.N."/>
        </authorList>
    </citation>
    <scope>NUCLEOTIDE SEQUENCE [LARGE SCALE GENOMIC DNA]</scope>
    <source>
        <strain evidence="6 7">DSM 45514</strain>
    </source>
</reference>
<sequence length="397" mass="43242">MALFPTYARNDIKLIRGEGAWLWDDQGNRYLDFTSGLGVCNLGHTHPGVKAAVHEQLDQLWHVSNLYRIPLQEQVAGKLAEVSGLDFSFFCNSGAEANEAAIKLARRYGREQKGLHRPEVVTFYSSFHGRSLATLTATGQAKVKEGFAPLPEGFRSLPYNDRDALKEGLTEQTAAVMLELIQGEGGVRPADPDFLQELERLCRDREILLMVDEVQTGMGRTGDLFAFRQAGISPDVITLAKGLGNGLPVGAMLGRKGLEVHFGPGSHASTFGGNPVVMAAAKAVLEELSTTDLLSRVRHTSHRLQTLLHDKLASHPTVVEIRGQGLMWGVELNRPAAPLLPILQRKGLLAVIAGPQVLRLLPPLVTKEEEAVHGVRIIEEGLQQLEEVVDGGSVSRI</sequence>
<dbReference type="Gene3D" id="3.90.1150.10">
    <property type="entry name" value="Aspartate Aminotransferase, domain 1"/>
    <property type="match status" value="1"/>
</dbReference>
<evidence type="ECO:0000256" key="3">
    <source>
        <dbReference type="ARBA" id="ARBA00022679"/>
    </source>
</evidence>
<keyword evidence="1 5" id="KW-0032">Aminotransferase</keyword>
<dbReference type="CDD" id="cd00610">
    <property type="entry name" value="OAT_like"/>
    <property type="match status" value="1"/>
</dbReference>
<dbReference type="EMBL" id="FMZA01000023">
    <property type="protein sequence ID" value="SDC94532.1"/>
    <property type="molecule type" value="Genomic_DNA"/>
</dbReference>
<dbReference type="NCBIfam" id="NF002797">
    <property type="entry name" value="PRK02936.1"/>
    <property type="match status" value="1"/>
</dbReference>
<gene>
    <name evidence="5" type="primary">argD</name>
    <name evidence="6" type="ORF">SAMN04488112_12326</name>
</gene>
<keyword evidence="4 5" id="KW-0663">Pyridoxal phosphate</keyword>
<evidence type="ECO:0000256" key="2">
    <source>
        <dbReference type="ARBA" id="ARBA00022605"/>
    </source>
</evidence>
<dbReference type="RefSeq" id="WP_091572723.1">
    <property type="nucleotide sequence ID" value="NZ_FMZA01000023.1"/>
</dbReference>
<comment type="subunit">
    <text evidence="5">Homodimer.</text>
</comment>
<dbReference type="InterPro" id="IPR015422">
    <property type="entry name" value="PyrdxlP-dep_Trfase_small"/>
</dbReference>
<dbReference type="GO" id="GO:0030170">
    <property type="term" value="F:pyridoxal phosphate binding"/>
    <property type="evidence" value="ECO:0007669"/>
    <property type="project" value="InterPro"/>
</dbReference>
<dbReference type="GO" id="GO:0005737">
    <property type="term" value="C:cytoplasm"/>
    <property type="evidence" value="ECO:0007669"/>
    <property type="project" value="UniProtKB-SubCell"/>
</dbReference>
<dbReference type="InterPro" id="IPR050103">
    <property type="entry name" value="Class-III_PLP-dep_AT"/>
</dbReference>
<dbReference type="InterPro" id="IPR049704">
    <property type="entry name" value="Aminotrans_3_PPA_site"/>
</dbReference>
<feature type="binding site" evidence="5">
    <location>
        <position position="270"/>
    </location>
    <ligand>
        <name>pyridoxal 5'-phosphate</name>
        <dbReference type="ChEBI" id="CHEBI:597326"/>
    </ligand>
</feature>
<protein>
    <recommendedName>
        <fullName evidence="5">Acetylornithine aminotransferase</fullName>
        <shortName evidence="5">ACOAT</shortName>
        <ecNumber evidence="5">2.6.1.11</ecNumber>
    </recommendedName>
</protein>
<dbReference type="OrthoDB" id="9807885at2"/>
<dbReference type="UniPathway" id="UPA00068">
    <property type="reaction ID" value="UER00109"/>
</dbReference>
<dbReference type="GO" id="GO:0003992">
    <property type="term" value="F:N2-acetyl-L-ornithine:2-oxoglutarate 5-aminotransferase activity"/>
    <property type="evidence" value="ECO:0007669"/>
    <property type="project" value="UniProtKB-UniRule"/>
</dbReference>
<keyword evidence="7" id="KW-1185">Reference proteome</keyword>
<dbReference type="Gene3D" id="3.40.640.10">
    <property type="entry name" value="Type I PLP-dependent aspartate aminotransferase-like (Major domain)"/>
    <property type="match status" value="1"/>
</dbReference>
<dbReference type="NCBIfam" id="NF002325">
    <property type="entry name" value="PRK01278.1"/>
    <property type="match status" value="1"/>
</dbReference>
<comment type="cofactor">
    <cofactor evidence="5">
        <name>pyridoxal 5'-phosphate</name>
        <dbReference type="ChEBI" id="CHEBI:597326"/>
    </cofactor>
    <text evidence="5">Binds 1 pyridoxal phosphate per subunit.</text>
</comment>
<dbReference type="InterPro" id="IPR015424">
    <property type="entry name" value="PyrdxlP-dep_Trfase"/>
</dbReference>
<feature type="modified residue" description="N6-(pyridoxal phosphate)lysine" evidence="5">
    <location>
        <position position="241"/>
    </location>
</feature>
<feature type="binding site" evidence="5">
    <location>
        <position position="269"/>
    </location>
    <ligand>
        <name>N(2)-acetyl-L-ornithine</name>
        <dbReference type="ChEBI" id="CHEBI:57805"/>
    </ligand>
</feature>
<comment type="miscellaneous">
    <text evidence="5">May also have succinyldiaminopimelate aminotransferase activity, thus carrying out the corresponding step in lysine biosynthesis.</text>
</comment>
<keyword evidence="5" id="KW-0055">Arginine biosynthesis</keyword>
<dbReference type="GO" id="GO:0006526">
    <property type="term" value="P:L-arginine biosynthetic process"/>
    <property type="evidence" value="ECO:0007669"/>
    <property type="project" value="UniProtKB-UniRule"/>
</dbReference>
<comment type="catalytic activity">
    <reaction evidence="5">
        <text>N(2)-acetyl-L-ornithine + 2-oxoglutarate = N-acetyl-L-glutamate 5-semialdehyde + L-glutamate</text>
        <dbReference type="Rhea" id="RHEA:18049"/>
        <dbReference type="ChEBI" id="CHEBI:16810"/>
        <dbReference type="ChEBI" id="CHEBI:29123"/>
        <dbReference type="ChEBI" id="CHEBI:29985"/>
        <dbReference type="ChEBI" id="CHEBI:57805"/>
        <dbReference type="EC" id="2.6.1.11"/>
    </reaction>
</comment>
<dbReference type="PROSITE" id="PS00600">
    <property type="entry name" value="AA_TRANSFER_CLASS_3"/>
    <property type="match status" value="1"/>
</dbReference>
<name>A0A1G6QQ46_9BACL</name>
<keyword evidence="2 5" id="KW-0028">Amino-acid biosynthesis</keyword>
<dbReference type="InterPro" id="IPR005814">
    <property type="entry name" value="Aminotrans_3"/>
</dbReference>
<dbReference type="PIRSF" id="PIRSF000521">
    <property type="entry name" value="Transaminase_4ab_Lys_Orn"/>
    <property type="match status" value="1"/>
</dbReference>
<dbReference type="GO" id="GO:0042802">
    <property type="term" value="F:identical protein binding"/>
    <property type="evidence" value="ECO:0007669"/>
    <property type="project" value="TreeGrafter"/>
</dbReference>
<feature type="binding site" evidence="5">
    <location>
        <position position="130"/>
    </location>
    <ligand>
        <name>N(2)-acetyl-L-ornithine</name>
        <dbReference type="ChEBI" id="CHEBI:57805"/>
    </ligand>
</feature>
<dbReference type="Proteomes" id="UP000199387">
    <property type="component" value="Unassembled WGS sequence"/>
</dbReference>
<evidence type="ECO:0000256" key="1">
    <source>
        <dbReference type="ARBA" id="ARBA00022576"/>
    </source>
</evidence>
<feature type="binding site" evidence="5">
    <location>
        <begin position="94"/>
        <end position="95"/>
    </location>
    <ligand>
        <name>pyridoxal 5'-phosphate</name>
        <dbReference type="ChEBI" id="CHEBI:597326"/>
    </ligand>
</feature>